<dbReference type="InterPro" id="IPR016040">
    <property type="entry name" value="NAD(P)-bd_dom"/>
</dbReference>
<evidence type="ECO:0000259" key="1">
    <source>
        <dbReference type="Pfam" id="PF13460"/>
    </source>
</evidence>
<accession>A0AAI9TJP9</accession>
<dbReference type="Pfam" id="PF13460">
    <property type="entry name" value="NAD_binding_10"/>
    <property type="match status" value="1"/>
</dbReference>
<name>A0AAI9TJP9_PENTH</name>
<dbReference type="InterPro" id="IPR036291">
    <property type="entry name" value="NAD(P)-bd_dom_sf"/>
</dbReference>
<evidence type="ECO:0000313" key="3">
    <source>
        <dbReference type="Proteomes" id="UP001227192"/>
    </source>
</evidence>
<sequence length="210" mass="23589">MKVILAGSTGFIGREVLSQCLAHPAITSIVALSRRDLPAHKKLKVALIEDFMTYPDSIRDEIRDAEACIWTLGKARMPDNDAARRVSLDYTLAAAQVFQETCQKPFRFIYCSGAAVERDQTKPLWFMQEFRRIRGQVENVLLGFDNDHRGFQAHIMRPAMVLAQDMSLRSLAFSLGPSVKVDDLAGVMLDLALKGGKKNIWENADLNHVR</sequence>
<evidence type="ECO:0000313" key="2">
    <source>
        <dbReference type="EMBL" id="KAJ9488346.1"/>
    </source>
</evidence>
<dbReference type="Proteomes" id="UP001227192">
    <property type="component" value="Unassembled WGS sequence"/>
</dbReference>
<reference evidence="2" key="1">
    <citation type="submission" date="2015-06" db="EMBL/GenBank/DDBJ databases">
        <authorList>
            <person name="Nguyen H."/>
        </authorList>
    </citation>
    <scope>NUCLEOTIDE SEQUENCE</scope>
    <source>
        <strain evidence="2">DAOM 180753</strain>
    </source>
</reference>
<dbReference type="Gene3D" id="3.40.50.720">
    <property type="entry name" value="NAD(P)-binding Rossmann-like Domain"/>
    <property type="match status" value="1"/>
</dbReference>
<dbReference type="EMBL" id="LACB01000121">
    <property type="protein sequence ID" value="KAJ9488346.1"/>
    <property type="molecule type" value="Genomic_DNA"/>
</dbReference>
<dbReference type="PANTHER" id="PTHR14097">
    <property type="entry name" value="OXIDOREDUCTASE HTATIP2"/>
    <property type="match status" value="1"/>
</dbReference>
<dbReference type="SUPFAM" id="SSF51735">
    <property type="entry name" value="NAD(P)-binding Rossmann-fold domains"/>
    <property type="match status" value="1"/>
</dbReference>
<dbReference type="PANTHER" id="PTHR14097:SF9">
    <property type="entry name" value="EPIMERASE, PUTATIVE (AFU_ORTHOLOGUE AFUA_8G07320)-RELATED"/>
    <property type="match status" value="1"/>
</dbReference>
<reference evidence="2" key="2">
    <citation type="journal article" date="2016" name="Fungal Biol.">
        <title>Ochratoxin A production by Penicillium thymicola.</title>
        <authorList>
            <person name="Nguyen H.D.T."/>
            <person name="McMullin D.R."/>
            <person name="Ponomareva E."/>
            <person name="Riley R."/>
            <person name="Pomraning K.R."/>
            <person name="Baker S.E."/>
            <person name="Seifert K.A."/>
        </authorList>
    </citation>
    <scope>NUCLEOTIDE SEQUENCE</scope>
    <source>
        <strain evidence="2">DAOM 180753</strain>
    </source>
</reference>
<proteinExistence type="predicted"/>
<comment type="caution">
    <text evidence="2">The sequence shown here is derived from an EMBL/GenBank/DDBJ whole genome shotgun (WGS) entry which is preliminary data.</text>
</comment>
<gene>
    <name evidence="2" type="ORF">VN97_g4966</name>
</gene>
<protein>
    <recommendedName>
        <fullName evidence="1">NAD(P)-binding domain-containing protein</fullName>
    </recommendedName>
</protein>
<feature type="domain" description="NAD(P)-binding" evidence="1">
    <location>
        <begin position="7"/>
        <end position="133"/>
    </location>
</feature>
<keyword evidence="3" id="KW-1185">Reference proteome</keyword>
<dbReference type="AlphaFoldDB" id="A0AAI9TJP9"/>
<organism evidence="2 3">
    <name type="scientific">Penicillium thymicola</name>
    <dbReference type="NCBI Taxonomy" id="293382"/>
    <lineage>
        <taxon>Eukaryota</taxon>
        <taxon>Fungi</taxon>
        <taxon>Dikarya</taxon>
        <taxon>Ascomycota</taxon>
        <taxon>Pezizomycotina</taxon>
        <taxon>Eurotiomycetes</taxon>
        <taxon>Eurotiomycetidae</taxon>
        <taxon>Eurotiales</taxon>
        <taxon>Aspergillaceae</taxon>
        <taxon>Penicillium</taxon>
    </lineage>
</organism>